<dbReference type="Pfam" id="PF00561">
    <property type="entry name" value="Abhydrolase_1"/>
    <property type="match status" value="1"/>
</dbReference>
<proteinExistence type="predicted"/>
<dbReference type="InterPro" id="IPR000073">
    <property type="entry name" value="AB_hydrolase_1"/>
</dbReference>
<feature type="domain" description="AB hydrolase-1" evidence="1">
    <location>
        <begin position="135"/>
        <end position="344"/>
    </location>
</feature>
<evidence type="ECO:0000313" key="2">
    <source>
        <dbReference type="EMBL" id="ORX75927.1"/>
    </source>
</evidence>
<reference evidence="2 3" key="2">
    <citation type="submission" date="2016-08" db="EMBL/GenBank/DDBJ databases">
        <title>Pervasive Adenine N6-methylation of Active Genes in Fungi.</title>
        <authorList>
            <consortium name="DOE Joint Genome Institute"/>
            <person name="Mondo S.J."/>
            <person name="Dannebaum R.O."/>
            <person name="Kuo R.C."/>
            <person name="Labutti K."/>
            <person name="Haridas S."/>
            <person name="Kuo A."/>
            <person name="Salamov A."/>
            <person name="Ahrendt S.R."/>
            <person name="Lipzen A."/>
            <person name="Sullivan W."/>
            <person name="Andreopoulos W.B."/>
            <person name="Clum A."/>
            <person name="Lindquist E."/>
            <person name="Daum C."/>
            <person name="Ramamoorthy G.K."/>
            <person name="Gryganskyi A."/>
            <person name="Culley D."/>
            <person name="Magnuson J.K."/>
            <person name="James T.Y."/>
            <person name="O'Malley M.A."/>
            <person name="Stajich J.E."/>
            <person name="Spatafora J.W."/>
            <person name="Visel A."/>
            <person name="Grigoriev I.V."/>
        </authorList>
    </citation>
    <scope>NUCLEOTIDE SEQUENCE [LARGE SCALE GENOMIC DNA]</scope>
    <source>
        <strain evidence="2 3">S4</strain>
    </source>
</reference>
<evidence type="ECO:0000313" key="3">
    <source>
        <dbReference type="Proteomes" id="UP000193944"/>
    </source>
</evidence>
<keyword evidence="3" id="KW-1185">Reference proteome</keyword>
<accession>A0A1Y1WQW6</accession>
<keyword evidence="2" id="KW-0378">Hydrolase</keyword>
<dbReference type="AlphaFoldDB" id="A0A1Y1WQW6"/>
<dbReference type="Proteomes" id="UP000193944">
    <property type="component" value="Unassembled WGS sequence"/>
</dbReference>
<dbReference type="Gene3D" id="3.40.50.1820">
    <property type="entry name" value="alpha/beta hydrolase"/>
    <property type="match status" value="1"/>
</dbReference>
<comment type="caution">
    <text evidence="2">The sequence shown here is derived from an EMBL/GenBank/DDBJ whole genome shotgun (WGS) entry which is preliminary data.</text>
</comment>
<name>A0A1Y1WQW6_9FUNG</name>
<gene>
    <name evidence="2" type="ORF">BCR32DRAFT_224693</name>
</gene>
<dbReference type="OrthoDB" id="249703at2759"/>
<reference evidence="2 3" key="1">
    <citation type="submission" date="2016-08" db="EMBL/GenBank/DDBJ databases">
        <title>A Parts List for Fungal Cellulosomes Revealed by Comparative Genomics.</title>
        <authorList>
            <consortium name="DOE Joint Genome Institute"/>
            <person name="Haitjema C.H."/>
            <person name="Gilmore S.P."/>
            <person name="Henske J.K."/>
            <person name="Solomon K.V."/>
            <person name="De Groot R."/>
            <person name="Kuo A."/>
            <person name="Mondo S.J."/>
            <person name="Salamov A.A."/>
            <person name="Labutti K."/>
            <person name="Zhao Z."/>
            <person name="Chiniquy J."/>
            <person name="Barry K."/>
            <person name="Brewer H.M."/>
            <person name="Purvine S.O."/>
            <person name="Wright A.T."/>
            <person name="Boxma B."/>
            <person name="Van Alen T."/>
            <person name="Hackstein J.H."/>
            <person name="Baker S.E."/>
            <person name="Grigoriev I.V."/>
            <person name="O'Malley M.A."/>
        </authorList>
    </citation>
    <scope>NUCLEOTIDE SEQUENCE [LARGE SCALE GENOMIC DNA]</scope>
    <source>
        <strain evidence="2 3">S4</strain>
    </source>
</reference>
<dbReference type="STRING" id="1754192.A0A1Y1WQW6"/>
<dbReference type="GO" id="GO:0016787">
    <property type="term" value="F:hydrolase activity"/>
    <property type="evidence" value="ECO:0007669"/>
    <property type="project" value="UniProtKB-KW"/>
</dbReference>
<sequence length="392" mass="45476">MFKRGTYEFNKEPNFNFQLNRTVMWGYGDAEEIKKVSQSIVTSDDWVKTLRDLASKAEKEGRTEAQIGYLRMAEFFMYEDHPDKLKVYHEAKDLFYQFNENKIKENGIISTKVPYNNGYLPVMSCKAKGKYQGTILLHGGNDSYIEEFFTGLLYFQEKGFDVYLFEGPGQGGVLREQNMKFDYAWEKPVKAILDYFNLNNIIIIGTSLGGYLAPRAAAFEKRIKKVICWSIFPDFFDVVLYDIPKPLKSMVNLFFKLKIETILNPIYRKLMEKDELLKWGILHGMYAYGAKDPMGYAKILRQFTLKGIEDKITQDIFILAGKEDHFINPNLFHELYDLLLPNAKSLAYQLYTNKDDAGSHCNVGNMKLTLDTMISWILLMNSKDEENHQKSS</sequence>
<dbReference type="SUPFAM" id="SSF53474">
    <property type="entry name" value="alpha/beta-Hydrolases"/>
    <property type="match status" value="1"/>
</dbReference>
<dbReference type="EMBL" id="MCFG01000329">
    <property type="protein sequence ID" value="ORX75927.1"/>
    <property type="molecule type" value="Genomic_DNA"/>
</dbReference>
<dbReference type="InterPro" id="IPR029058">
    <property type="entry name" value="AB_hydrolase_fold"/>
</dbReference>
<organism evidence="2 3">
    <name type="scientific">Anaeromyces robustus</name>
    <dbReference type="NCBI Taxonomy" id="1754192"/>
    <lineage>
        <taxon>Eukaryota</taxon>
        <taxon>Fungi</taxon>
        <taxon>Fungi incertae sedis</taxon>
        <taxon>Chytridiomycota</taxon>
        <taxon>Chytridiomycota incertae sedis</taxon>
        <taxon>Neocallimastigomycetes</taxon>
        <taxon>Neocallimastigales</taxon>
        <taxon>Neocallimastigaceae</taxon>
        <taxon>Anaeromyces</taxon>
    </lineage>
</organism>
<evidence type="ECO:0000259" key="1">
    <source>
        <dbReference type="Pfam" id="PF00561"/>
    </source>
</evidence>
<protein>
    <submittedName>
        <fullName evidence="2">Alpha/beta-hydrolase</fullName>
    </submittedName>
</protein>